<dbReference type="AlphaFoldDB" id="X1SLV2"/>
<evidence type="ECO:0000313" key="1">
    <source>
        <dbReference type="EMBL" id="GAI80121.1"/>
    </source>
</evidence>
<comment type="caution">
    <text evidence="1">The sequence shown here is derived from an EMBL/GenBank/DDBJ whole genome shotgun (WGS) entry which is preliminary data.</text>
</comment>
<feature type="non-terminal residue" evidence="1">
    <location>
        <position position="1"/>
    </location>
</feature>
<sequence>SGMVFYGSGSEKSQFQKAIDGRLRRLHEFISELSVD</sequence>
<reference evidence="1" key="1">
    <citation type="journal article" date="2014" name="Front. Microbiol.">
        <title>High frequency of phylogenetically diverse reductive dehalogenase-homologous genes in deep subseafloor sedimentary metagenomes.</title>
        <authorList>
            <person name="Kawai M."/>
            <person name="Futagami T."/>
            <person name="Toyoda A."/>
            <person name="Takaki Y."/>
            <person name="Nishi S."/>
            <person name="Hori S."/>
            <person name="Arai W."/>
            <person name="Tsubouchi T."/>
            <person name="Morono Y."/>
            <person name="Uchiyama I."/>
            <person name="Ito T."/>
            <person name="Fujiyama A."/>
            <person name="Inagaki F."/>
            <person name="Takami H."/>
        </authorList>
    </citation>
    <scope>NUCLEOTIDE SEQUENCE</scope>
    <source>
        <strain evidence="1">Expedition CK06-06</strain>
    </source>
</reference>
<name>X1SLV2_9ZZZZ</name>
<proteinExistence type="predicted"/>
<protein>
    <submittedName>
        <fullName evidence="1">Uncharacterized protein</fullName>
    </submittedName>
</protein>
<dbReference type="EMBL" id="BARW01008083">
    <property type="protein sequence ID" value="GAI80121.1"/>
    <property type="molecule type" value="Genomic_DNA"/>
</dbReference>
<organism evidence="1">
    <name type="scientific">marine sediment metagenome</name>
    <dbReference type="NCBI Taxonomy" id="412755"/>
    <lineage>
        <taxon>unclassified sequences</taxon>
        <taxon>metagenomes</taxon>
        <taxon>ecological metagenomes</taxon>
    </lineage>
</organism>
<gene>
    <name evidence="1" type="ORF">S12H4_16674</name>
</gene>
<accession>X1SLV2</accession>